<dbReference type="AlphaFoldDB" id="A0A423WLV4"/>
<evidence type="ECO:0000313" key="2">
    <source>
        <dbReference type="EMBL" id="ROW04299.1"/>
    </source>
</evidence>
<protein>
    <submittedName>
        <fullName evidence="2">Uncharacterized protein</fullName>
    </submittedName>
</protein>
<feature type="compositionally biased region" description="Polar residues" evidence="1">
    <location>
        <begin position="255"/>
        <end position="264"/>
    </location>
</feature>
<dbReference type="Proteomes" id="UP000284375">
    <property type="component" value="Unassembled WGS sequence"/>
</dbReference>
<feature type="region of interest" description="Disordered" evidence="1">
    <location>
        <begin position="1"/>
        <end position="48"/>
    </location>
</feature>
<gene>
    <name evidence="2" type="ORF">VSDG_00901</name>
</gene>
<keyword evidence="3" id="KW-1185">Reference proteome</keyword>
<reference evidence="2 3" key="1">
    <citation type="submission" date="2015-09" db="EMBL/GenBank/DDBJ databases">
        <title>Host preference determinants of Valsa canker pathogens revealed by comparative genomics.</title>
        <authorList>
            <person name="Yin Z."/>
            <person name="Huang L."/>
        </authorList>
    </citation>
    <scope>NUCLEOTIDE SEQUENCE [LARGE SCALE GENOMIC DNA]</scope>
    <source>
        <strain evidence="2 3">YSFL</strain>
    </source>
</reference>
<evidence type="ECO:0000313" key="3">
    <source>
        <dbReference type="Proteomes" id="UP000284375"/>
    </source>
</evidence>
<dbReference type="OrthoDB" id="3526284at2759"/>
<accession>A0A423WLV4</accession>
<feature type="region of interest" description="Disordered" evidence="1">
    <location>
        <begin position="255"/>
        <end position="285"/>
    </location>
</feature>
<name>A0A423WLV4_CYTCH</name>
<sequence>MTQRKGQGPDMNLVGGDPFGPPPPSYVEATITESRPGPISPGQFQPHPVQNSVETLLRRLPSQVRKARHDQLSHEMDDEHLLVEHLIPYITEFLRNLPASFLRPKDHRRPLSAELVLLPENTVPAAQGWLLSGLDQRREQAGHVQVVEVASPETNLKSDCLDQKKPDASYETLGENKRDLMWWRDEDLADRLAFNIKCYLEHDKKAEPELHSSADYDEDSGLSQKHEDGFICHSGFAPRDKSPGRPASLLLERSNNSHASTSHTGLGAQPHSHHNRGTSNDTEATKATVQAEEVAFRRENDMGLWESSSGWAIVLTVTVTL</sequence>
<organism evidence="2 3">
    <name type="scientific">Cytospora chrysosperma</name>
    <name type="common">Cytospora canker fungus</name>
    <name type="synonym">Sphaeria chrysosperma</name>
    <dbReference type="NCBI Taxonomy" id="252740"/>
    <lineage>
        <taxon>Eukaryota</taxon>
        <taxon>Fungi</taxon>
        <taxon>Dikarya</taxon>
        <taxon>Ascomycota</taxon>
        <taxon>Pezizomycotina</taxon>
        <taxon>Sordariomycetes</taxon>
        <taxon>Sordariomycetidae</taxon>
        <taxon>Diaporthales</taxon>
        <taxon>Cytosporaceae</taxon>
        <taxon>Cytospora</taxon>
    </lineage>
</organism>
<evidence type="ECO:0000256" key="1">
    <source>
        <dbReference type="SAM" id="MobiDB-lite"/>
    </source>
</evidence>
<dbReference type="EMBL" id="LJZO01000002">
    <property type="protein sequence ID" value="ROW04299.1"/>
    <property type="molecule type" value="Genomic_DNA"/>
</dbReference>
<comment type="caution">
    <text evidence="2">The sequence shown here is derived from an EMBL/GenBank/DDBJ whole genome shotgun (WGS) entry which is preliminary data.</text>
</comment>
<proteinExistence type="predicted"/>